<reference evidence="2 3" key="1">
    <citation type="submission" date="2017-11" db="EMBL/GenBank/DDBJ databases">
        <title>Draft genome sequence of Rhizobiales bacterium SY3-13.</title>
        <authorList>
            <person name="Sun C."/>
        </authorList>
    </citation>
    <scope>NUCLEOTIDE SEQUENCE [LARGE SCALE GENOMIC DNA]</scope>
    <source>
        <strain evidence="2 3">SY3-13</strain>
    </source>
</reference>
<dbReference type="RefSeq" id="WP_109793966.1">
    <property type="nucleotide sequence ID" value="NZ_PHIG01000035.1"/>
</dbReference>
<evidence type="ECO:0000313" key="3">
    <source>
        <dbReference type="Proteomes" id="UP000229498"/>
    </source>
</evidence>
<feature type="signal peptide" evidence="1">
    <location>
        <begin position="1"/>
        <end position="23"/>
    </location>
</feature>
<gene>
    <name evidence="2" type="ORF">CVT23_13045</name>
</gene>
<dbReference type="Proteomes" id="UP000229498">
    <property type="component" value="Unassembled WGS sequence"/>
</dbReference>
<organism evidence="2 3">
    <name type="scientific">Minwuia thermotolerans</name>
    <dbReference type="NCBI Taxonomy" id="2056226"/>
    <lineage>
        <taxon>Bacteria</taxon>
        <taxon>Pseudomonadati</taxon>
        <taxon>Pseudomonadota</taxon>
        <taxon>Alphaproteobacteria</taxon>
        <taxon>Minwuiales</taxon>
        <taxon>Minwuiaceae</taxon>
        <taxon>Minwuia</taxon>
    </lineage>
</organism>
<dbReference type="AlphaFoldDB" id="A0A2M9G0G9"/>
<evidence type="ECO:0000256" key="1">
    <source>
        <dbReference type="SAM" id="SignalP"/>
    </source>
</evidence>
<dbReference type="EMBL" id="PHIG01000035">
    <property type="protein sequence ID" value="PJK29210.1"/>
    <property type="molecule type" value="Genomic_DNA"/>
</dbReference>
<proteinExistence type="predicted"/>
<keyword evidence="1" id="KW-0732">Signal</keyword>
<evidence type="ECO:0008006" key="4">
    <source>
        <dbReference type="Google" id="ProtNLM"/>
    </source>
</evidence>
<evidence type="ECO:0000313" key="2">
    <source>
        <dbReference type="EMBL" id="PJK29210.1"/>
    </source>
</evidence>
<feature type="chain" id="PRO_5014864020" description="DUF4175 domain-containing protein" evidence="1">
    <location>
        <begin position="24"/>
        <end position="91"/>
    </location>
</feature>
<name>A0A2M9G0G9_9PROT</name>
<accession>A0A2M9G0G9</accession>
<protein>
    <recommendedName>
        <fullName evidence="4">DUF4175 domain-containing protein</fullName>
    </recommendedName>
</protein>
<sequence>MRNTLKTLTVVGGLFAATSLAFADEQQPQQPQQLEERMPGMMQDENGMSGMMGMMQMMQQMGPMMEECREMMATMTDHMKSGPHAPDSRDG</sequence>
<keyword evidence="3" id="KW-1185">Reference proteome</keyword>
<comment type="caution">
    <text evidence="2">The sequence shown here is derived from an EMBL/GenBank/DDBJ whole genome shotgun (WGS) entry which is preliminary data.</text>
</comment>